<dbReference type="Pfam" id="PF02541">
    <property type="entry name" value="Ppx-GppA"/>
    <property type="match status" value="1"/>
</dbReference>
<dbReference type="VEuPathDB" id="FungiDB:PV06_06607"/>
<evidence type="ECO:0000313" key="4">
    <source>
        <dbReference type="Proteomes" id="UP000053342"/>
    </source>
</evidence>
<dbReference type="GO" id="GO:0006357">
    <property type="term" value="P:regulation of transcription by RNA polymerase II"/>
    <property type="evidence" value="ECO:0007669"/>
    <property type="project" value="TreeGrafter"/>
</dbReference>
<feature type="domain" description="Ppx/GppA phosphatase N-terminal" evidence="1">
    <location>
        <begin position="33"/>
        <end position="187"/>
    </location>
</feature>
<dbReference type="InterPro" id="IPR057512">
    <property type="entry name" value="RTG2_C"/>
</dbReference>
<dbReference type="GeneID" id="27358681"/>
<keyword evidence="4" id="KW-1185">Reference proteome</keyword>
<dbReference type="PANTHER" id="PTHR30005">
    <property type="entry name" value="EXOPOLYPHOSPHATASE"/>
    <property type="match status" value="1"/>
</dbReference>
<dbReference type="SUPFAM" id="SSF53067">
    <property type="entry name" value="Actin-like ATPase domain"/>
    <property type="match status" value="3"/>
</dbReference>
<protein>
    <recommendedName>
        <fullName evidence="5">Ppx/GppA phosphatase domain-containing protein</fullName>
    </recommendedName>
</protein>
<evidence type="ECO:0000259" key="2">
    <source>
        <dbReference type="Pfam" id="PF23566"/>
    </source>
</evidence>
<feature type="domain" description="RTG2 C-terminal" evidence="2">
    <location>
        <begin position="382"/>
        <end position="602"/>
    </location>
</feature>
<reference evidence="3 4" key="1">
    <citation type="submission" date="2015-01" db="EMBL/GenBank/DDBJ databases">
        <title>The Genome Sequence of Exophiala oligosperma CBS72588.</title>
        <authorList>
            <consortium name="The Broad Institute Genomics Platform"/>
            <person name="Cuomo C."/>
            <person name="de Hoog S."/>
            <person name="Gorbushina A."/>
            <person name="Stielow B."/>
            <person name="Teixiera M."/>
            <person name="Abouelleil A."/>
            <person name="Chapman S.B."/>
            <person name="Priest M."/>
            <person name="Young S.K."/>
            <person name="Wortman J."/>
            <person name="Nusbaum C."/>
            <person name="Birren B."/>
        </authorList>
    </citation>
    <scope>NUCLEOTIDE SEQUENCE [LARGE SCALE GENOMIC DNA]</scope>
    <source>
        <strain evidence="3 4">CBS 72588</strain>
    </source>
</reference>
<evidence type="ECO:0008006" key="5">
    <source>
        <dbReference type="Google" id="ProtNLM"/>
    </source>
</evidence>
<dbReference type="InterPro" id="IPR050273">
    <property type="entry name" value="GppA/Ppx_hydrolase"/>
</dbReference>
<dbReference type="InterPro" id="IPR043129">
    <property type="entry name" value="ATPase_NBD"/>
</dbReference>
<gene>
    <name evidence="3" type="ORF">PV06_06607</name>
</gene>
<dbReference type="Proteomes" id="UP000053342">
    <property type="component" value="Unassembled WGS sequence"/>
</dbReference>
<name>A0A0D2DF57_9EURO</name>
<sequence length="609" mass="66022">MSLRTLEPSSLYGLVDMGSNGIRFSITNLDSSTARCLPTIYTDREGISLYDAQYSRGGSKGPIPPEVIDDVVRSLLKFKTVCADFAVPETNIRILATEATRNAVNSEDFRRQIKDATGWEVDMLPKEAEGKIGAMGVASSFSEVEGLVMDLGGGSTQITWMVSRNGTVETSPQGSISFPYGAAAMTRLLSEISQSKQNTSGSTSPLNLSLNSLNLFKFKSSPTSSASASEPSLPNSKEDLEQTMISQFRQAYADLYADMPETLRYKAKHGGLTLYLSGGGFRGWGYLLMSQHKVSPYPIPIINGFSVRKREFQQTREISVVAAEESVFRISKRRAAQVPAVALLVNVLVEAVPVVSNVRFCQGGVREGFLFDTLSRDIRAQDPLVAATQQFAGPNAEEIGDMLFNAIPGENNLDREVPRTIGRALARAVADLMFLGTIIGNKESRGMGALCLPITGVLSGAHGLSHSQRAVLSLALCARWGGDLPPPYDDLERRLKGLLKNQEIWWATYLGRVAALVGSLYPAGRIGAKRRLKLKAYWADGLGKKGLAQGVVLEVKCLKDDVLTEPAILNPMIDEIEKLGKKKNKAGGEHGFGVPVDIRVERVLSVTSV</sequence>
<proteinExistence type="predicted"/>
<dbReference type="EMBL" id="KN847337">
    <property type="protein sequence ID" value="KIW41010.1"/>
    <property type="molecule type" value="Genomic_DNA"/>
</dbReference>
<dbReference type="Gene3D" id="1.10.3210.10">
    <property type="entry name" value="Hypothetical protein af1432"/>
    <property type="match status" value="1"/>
</dbReference>
<accession>A0A0D2DF57</accession>
<organism evidence="3 4">
    <name type="scientific">Exophiala oligosperma</name>
    <dbReference type="NCBI Taxonomy" id="215243"/>
    <lineage>
        <taxon>Eukaryota</taxon>
        <taxon>Fungi</taxon>
        <taxon>Dikarya</taxon>
        <taxon>Ascomycota</taxon>
        <taxon>Pezizomycotina</taxon>
        <taxon>Eurotiomycetes</taxon>
        <taxon>Chaetothyriomycetidae</taxon>
        <taxon>Chaetothyriales</taxon>
        <taxon>Herpotrichiellaceae</taxon>
        <taxon>Exophiala</taxon>
    </lineage>
</organism>
<evidence type="ECO:0000259" key="1">
    <source>
        <dbReference type="Pfam" id="PF02541"/>
    </source>
</evidence>
<evidence type="ECO:0000313" key="3">
    <source>
        <dbReference type="EMBL" id="KIW41010.1"/>
    </source>
</evidence>
<dbReference type="AlphaFoldDB" id="A0A0D2DF57"/>
<dbReference type="OrthoDB" id="2985014at2759"/>
<dbReference type="Gene3D" id="3.30.420.40">
    <property type="match status" value="1"/>
</dbReference>
<dbReference type="InterPro" id="IPR003695">
    <property type="entry name" value="Ppx_GppA_N"/>
</dbReference>
<dbReference type="RefSeq" id="XP_016261226.1">
    <property type="nucleotide sequence ID" value="XM_016407746.1"/>
</dbReference>
<dbReference type="HOGENOM" id="CLU_033165_0_0_1"/>
<dbReference type="Gene3D" id="3.30.420.150">
    <property type="entry name" value="Exopolyphosphatase. Domain 2"/>
    <property type="match status" value="1"/>
</dbReference>
<dbReference type="FunFam" id="3.30.420.40:FF:000191">
    <property type="entry name" value="Retrograde regulation protein 2"/>
    <property type="match status" value="1"/>
</dbReference>
<dbReference type="Pfam" id="PF23566">
    <property type="entry name" value="RTG2_C"/>
    <property type="match status" value="1"/>
</dbReference>
<dbReference type="PANTHER" id="PTHR30005:SF0">
    <property type="entry name" value="RETROGRADE REGULATION PROTEIN 2"/>
    <property type="match status" value="1"/>
</dbReference>